<evidence type="ECO:0000256" key="12">
    <source>
        <dbReference type="ARBA" id="ARBA00023136"/>
    </source>
</evidence>
<keyword evidence="10 13" id="KW-1133">Transmembrane helix</keyword>
<accession>A0AAU7ZU54</accession>
<dbReference type="SMART" id="SM00388">
    <property type="entry name" value="HisKA"/>
    <property type="match status" value="1"/>
</dbReference>
<dbReference type="EMBL" id="CP132942">
    <property type="protein sequence ID" value="XCB34461.1"/>
    <property type="molecule type" value="Genomic_DNA"/>
</dbReference>
<dbReference type="SUPFAM" id="SSF47384">
    <property type="entry name" value="Homodimeric domain of signal transducing histidine kinase"/>
    <property type="match status" value="1"/>
</dbReference>
<dbReference type="InterPro" id="IPR025201">
    <property type="entry name" value="KdpD_TM"/>
</dbReference>
<dbReference type="SMART" id="SM00091">
    <property type="entry name" value="PAS"/>
    <property type="match status" value="1"/>
</dbReference>
<feature type="transmembrane region" description="Helical" evidence="13">
    <location>
        <begin position="93"/>
        <end position="111"/>
    </location>
</feature>
<dbReference type="PROSITE" id="PS50113">
    <property type="entry name" value="PAC"/>
    <property type="match status" value="1"/>
</dbReference>
<reference evidence="17" key="1">
    <citation type="submission" date="2023-08" db="EMBL/GenBank/DDBJ databases">
        <authorList>
            <person name="Messyasz A."/>
            <person name="Mannisto M.K."/>
            <person name="Kerkhof L.J."/>
            <person name="Haggblom M."/>
        </authorList>
    </citation>
    <scope>NUCLEOTIDE SEQUENCE</scope>
    <source>
        <strain evidence="17">X5P6</strain>
    </source>
</reference>
<evidence type="ECO:0000259" key="14">
    <source>
        <dbReference type="PROSITE" id="PS50109"/>
    </source>
</evidence>
<evidence type="ECO:0000256" key="10">
    <source>
        <dbReference type="ARBA" id="ARBA00022989"/>
    </source>
</evidence>
<dbReference type="InterPro" id="IPR036890">
    <property type="entry name" value="HATPase_C_sf"/>
</dbReference>
<dbReference type="InterPro" id="IPR005467">
    <property type="entry name" value="His_kinase_dom"/>
</dbReference>
<dbReference type="InterPro" id="IPR000014">
    <property type="entry name" value="PAS"/>
</dbReference>
<dbReference type="SUPFAM" id="SSF55874">
    <property type="entry name" value="ATPase domain of HSP90 chaperone/DNA topoisomerase II/histidine kinase"/>
    <property type="match status" value="1"/>
</dbReference>
<feature type="domain" description="Histidine kinase" evidence="14">
    <location>
        <begin position="282"/>
        <end position="496"/>
    </location>
</feature>
<reference evidence="17" key="2">
    <citation type="journal article" date="2024" name="Environ. Microbiol.">
        <title>Genome analysis and description of Tunturibacter gen. nov. expands the diversity of Terriglobia in tundra soils.</title>
        <authorList>
            <person name="Messyasz A."/>
            <person name="Mannisto M.K."/>
            <person name="Kerkhof L.J."/>
            <person name="Haggblom M.M."/>
        </authorList>
    </citation>
    <scope>NUCLEOTIDE SEQUENCE</scope>
    <source>
        <strain evidence="17">X5P6</strain>
    </source>
</reference>
<evidence type="ECO:0000256" key="2">
    <source>
        <dbReference type="ARBA" id="ARBA00004141"/>
    </source>
</evidence>
<protein>
    <recommendedName>
        <fullName evidence="3">histidine kinase</fullName>
        <ecNumber evidence="3">2.7.13.3</ecNumber>
    </recommendedName>
</protein>
<dbReference type="InterPro" id="IPR003661">
    <property type="entry name" value="HisK_dim/P_dom"/>
</dbReference>
<dbReference type="Gene3D" id="1.20.120.620">
    <property type="entry name" value="Backbone structure of the membrane domain of e. Coli histidine kinase receptor kdpd"/>
    <property type="match status" value="1"/>
</dbReference>
<comment type="subcellular location">
    <subcellularLocation>
        <location evidence="2">Membrane</location>
        <topology evidence="2">Multi-pass membrane protein</topology>
    </subcellularLocation>
</comment>
<gene>
    <name evidence="17" type="ORF">RBB77_06120</name>
</gene>
<feature type="domain" description="PAS" evidence="15">
    <location>
        <begin position="133"/>
        <end position="189"/>
    </location>
</feature>
<keyword evidence="4" id="KW-0597">Phosphoprotein</keyword>
<dbReference type="PRINTS" id="PR00344">
    <property type="entry name" value="BCTRLSENSOR"/>
</dbReference>
<name>A0AAU7ZU54_9BACT</name>
<evidence type="ECO:0000256" key="6">
    <source>
        <dbReference type="ARBA" id="ARBA00022692"/>
    </source>
</evidence>
<dbReference type="EC" id="2.7.13.3" evidence="3"/>
<dbReference type="InterPro" id="IPR036097">
    <property type="entry name" value="HisK_dim/P_sf"/>
</dbReference>
<dbReference type="CDD" id="cd00130">
    <property type="entry name" value="PAS"/>
    <property type="match status" value="1"/>
</dbReference>
<dbReference type="InterPro" id="IPR013767">
    <property type="entry name" value="PAS_fold"/>
</dbReference>
<dbReference type="Gene3D" id="1.10.287.130">
    <property type="match status" value="1"/>
</dbReference>
<evidence type="ECO:0000256" key="13">
    <source>
        <dbReference type="SAM" id="Phobius"/>
    </source>
</evidence>
<dbReference type="GO" id="GO:0007234">
    <property type="term" value="P:osmosensory signaling via phosphorelay pathway"/>
    <property type="evidence" value="ECO:0007669"/>
    <property type="project" value="TreeGrafter"/>
</dbReference>
<dbReference type="GO" id="GO:0000155">
    <property type="term" value="F:phosphorelay sensor kinase activity"/>
    <property type="evidence" value="ECO:0007669"/>
    <property type="project" value="InterPro"/>
</dbReference>
<dbReference type="FunFam" id="3.30.565.10:FF:000006">
    <property type="entry name" value="Sensor histidine kinase WalK"/>
    <property type="match status" value="1"/>
</dbReference>
<keyword evidence="11" id="KW-0902">Two-component regulatory system</keyword>
<evidence type="ECO:0000256" key="4">
    <source>
        <dbReference type="ARBA" id="ARBA00022553"/>
    </source>
</evidence>
<dbReference type="PANTHER" id="PTHR42878">
    <property type="entry name" value="TWO-COMPONENT HISTIDINE KINASE"/>
    <property type="match status" value="1"/>
</dbReference>
<organism evidence="17">
    <name type="scientific">Tunturiibacter psychrotolerans</name>
    <dbReference type="NCBI Taxonomy" id="3069686"/>
    <lineage>
        <taxon>Bacteria</taxon>
        <taxon>Pseudomonadati</taxon>
        <taxon>Acidobacteriota</taxon>
        <taxon>Terriglobia</taxon>
        <taxon>Terriglobales</taxon>
        <taxon>Acidobacteriaceae</taxon>
        <taxon>Tunturiibacter</taxon>
    </lineage>
</organism>
<dbReference type="InterPro" id="IPR001610">
    <property type="entry name" value="PAC"/>
</dbReference>
<sequence>MAQSNSDSHKILPIVNRYGLAVISVALAVIPALVLQHFKFRDVELPLLLFAIALTAWHAGVGPSVLAIVLSSVCFDYFFAPPLYAFSLTPADIPEILVLISFAVLITRFSAVRRRIERDLLQTQDKLQAEVVERTQQASLLNLTHDSIFVRDMNHVITYWNRGAEELYGWAPYEAVAKRSHDLLQTVFPISIEDISAELLQTGRWEGEVRRVKADGTAVIVASRWSLRRDEDNRPVAIMETNNDITDRKRREEQIRGLNYELERRSNDLQASNKELEAFAYSVSHDLRAPLRHMAGYAELLQKNASSALDDKGLRYLRMILDSAKRMGNLIDDLLAFSRIGRTEAQKTSVNLEQLVKEALSEVQPETSGRSIVWKIDTLPVCYGDRSMLRLVLVNLLSNAVKFTRPQPRAQIEVGCVDGNKDEVVVFVRDNGAGFDMKYVDKLFGVVQRLHHVDSFEGTGIGLATVQRIIHRHGGKVRAEGAVDRGATFYFSVPKI</sequence>
<evidence type="ECO:0000313" key="17">
    <source>
        <dbReference type="EMBL" id="XCB34461.1"/>
    </source>
</evidence>
<dbReference type="CDD" id="cd00082">
    <property type="entry name" value="HisKA"/>
    <property type="match status" value="1"/>
</dbReference>
<feature type="transmembrane region" description="Helical" evidence="13">
    <location>
        <begin position="18"/>
        <end position="35"/>
    </location>
</feature>
<dbReference type="GO" id="GO:0030295">
    <property type="term" value="F:protein kinase activator activity"/>
    <property type="evidence" value="ECO:0007669"/>
    <property type="project" value="TreeGrafter"/>
</dbReference>
<proteinExistence type="predicted"/>
<evidence type="ECO:0000256" key="11">
    <source>
        <dbReference type="ARBA" id="ARBA00023012"/>
    </source>
</evidence>
<dbReference type="InterPro" id="IPR004358">
    <property type="entry name" value="Sig_transdc_His_kin-like_C"/>
</dbReference>
<dbReference type="RefSeq" id="WP_353065628.1">
    <property type="nucleotide sequence ID" value="NZ_CP132942.1"/>
</dbReference>
<keyword evidence="7" id="KW-0547">Nucleotide-binding</keyword>
<dbReference type="Gene3D" id="3.30.565.10">
    <property type="entry name" value="Histidine kinase-like ATPase, C-terminal domain"/>
    <property type="match status" value="1"/>
</dbReference>
<dbReference type="GO" id="GO:0016020">
    <property type="term" value="C:membrane"/>
    <property type="evidence" value="ECO:0007669"/>
    <property type="project" value="UniProtKB-SubCell"/>
</dbReference>
<dbReference type="SMART" id="SM00086">
    <property type="entry name" value="PAC"/>
    <property type="match status" value="1"/>
</dbReference>
<dbReference type="SUPFAM" id="SSF55785">
    <property type="entry name" value="PYP-like sensor domain (PAS domain)"/>
    <property type="match status" value="1"/>
</dbReference>
<dbReference type="NCBIfam" id="TIGR00229">
    <property type="entry name" value="sensory_box"/>
    <property type="match status" value="1"/>
</dbReference>
<evidence type="ECO:0000259" key="15">
    <source>
        <dbReference type="PROSITE" id="PS50112"/>
    </source>
</evidence>
<feature type="transmembrane region" description="Helical" evidence="13">
    <location>
        <begin position="47"/>
        <end position="73"/>
    </location>
</feature>
<dbReference type="PROSITE" id="PS50112">
    <property type="entry name" value="PAS"/>
    <property type="match status" value="1"/>
</dbReference>
<dbReference type="GO" id="GO:0005524">
    <property type="term" value="F:ATP binding"/>
    <property type="evidence" value="ECO:0007669"/>
    <property type="project" value="UniProtKB-KW"/>
</dbReference>
<evidence type="ECO:0000256" key="8">
    <source>
        <dbReference type="ARBA" id="ARBA00022777"/>
    </source>
</evidence>
<feature type="domain" description="PAC" evidence="16">
    <location>
        <begin position="205"/>
        <end position="257"/>
    </location>
</feature>
<dbReference type="PROSITE" id="PS50109">
    <property type="entry name" value="HIS_KIN"/>
    <property type="match status" value="1"/>
</dbReference>
<keyword evidence="6 13" id="KW-0812">Transmembrane</keyword>
<evidence type="ECO:0000256" key="9">
    <source>
        <dbReference type="ARBA" id="ARBA00022840"/>
    </source>
</evidence>
<dbReference type="KEGG" id="tpsc:RBB77_06120"/>
<dbReference type="InterPro" id="IPR035965">
    <property type="entry name" value="PAS-like_dom_sf"/>
</dbReference>
<dbReference type="AlphaFoldDB" id="A0AAU7ZU54"/>
<evidence type="ECO:0000256" key="1">
    <source>
        <dbReference type="ARBA" id="ARBA00000085"/>
    </source>
</evidence>
<dbReference type="Pfam" id="PF00989">
    <property type="entry name" value="PAS"/>
    <property type="match status" value="1"/>
</dbReference>
<dbReference type="Pfam" id="PF02518">
    <property type="entry name" value="HATPase_c"/>
    <property type="match status" value="1"/>
</dbReference>
<dbReference type="Gene3D" id="3.30.450.20">
    <property type="entry name" value="PAS domain"/>
    <property type="match status" value="1"/>
</dbReference>
<keyword evidence="9 17" id="KW-0067">ATP-binding</keyword>
<comment type="catalytic activity">
    <reaction evidence="1">
        <text>ATP + protein L-histidine = ADP + protein N-phospho-L-histidine.</text>
        <dbReference type="EC" id="2.7.13.3"/>
    </reaction>
</comment>
<dbReference type="Pfam" id="PF00512">
    <property type="entry name" value="HisKA"/>
    <property type="match status" value="1"/>
</dbReference>
<keyword evidence="5" id="KW-0808">Transferase</keyword>
<dbReference type="GO" id="GO:0000156">
    <property type="term" value="F:phosphorelay response regulator activity"/>
    <property type="evidence" value="ECO:0007669"/>
    <property type="project" value="TreeGrafter"/>
</dbReference>
<evidence type="ECO:0000256" key="3">
    <source>
        <dbReference type="ARBA" id="ARBA00012438"/>
    </source>
</evidence>
<evidence type="ECO:0000259" key="16">
    <source>
        <dbReference type="PROSITE" id="PS50113"/>
    </source>
</evidence>
<dbReference type="InterPro" id="IPR000700">
    <property type="entry name" value="PAS-assoc_C"/>
</dbReference>
<evidence type="ECO:0000256" key="7">
    <source>
        <dbReference type="ARBA" id="ARBA00022741"/>
    </source>
</evidence>
<dbReference type="InterPro" id="IPR003594">
    <property type="entry name" value="HATPase_dom"/>
</dbReference>
<dbReference type="Pfam" id="PF13493">
    <property type="entry name" value="DUF4118"/>
    <property type="match status" value="1"/>
</dbReference>
<keyword evidence="8" id="KW-0418">Kinase</keyword>
<dbReference type="SMART" id="SM00387">
    <property type="entry name" value="HATPase_c"/>
    <property type="match status" value="1"/>
</dbReference>
<keyword evidence="12 13" id="KW-0472">Membrane</keyword>
<dbReference type="InterPro" id="IPR038318">
    <property type="entry name" value="KdpD_sf"/>
</dbReference>
<dbReference type="PANTHER" id="PTHR42878:SF15">
    <property type="entry name" value="BACTERIOPHYTOCHROME"/>
    <property type="match status" value="1"/>
</dbReference>
<evidence type="ECO:0000256" key="5">
    <source>
        <dbReference type="ARBA" id="ARBA00022679"/>
    </source>
</evidence>
<dbReference type="InterPro" id="IPR050351">
    <property type="entry name" value="BphY/WalK/GraS-like"/>
</dbReference>
<dbReference type="GO" id="GO:0006355">
    <property type="term" value="P:regulation of DNA-templated transcription"/>
    <property type="evidence" value="ECO:0007669"/>
    <property type="project" value="InterPro"/>
</dbReference>